<gene>
    <name evidence="1" type="ORF">FRZ03_07745</name>
</gene>
<accession>A0A5C6JXB2</accession>
<reference evidence="1" key="1">
    <citation type="journal article" date="2019" name="Microbiol. Resour. Announc.">
        <title>Draft Genomic Sequences of Streptomyces misionensis and Streptomyces albidoflavus, bacteria applied for phytopathogen biocontrol.</title>
        <authorList>
            <person name="Pylro V."/>
            <person name="Dias A."/>
            <person name="Andreote F."/>
            <person name="Varani A."/>
            <person name="Andreote C."/>
            <person name="Bernardo E."/>
            <person name="Martins T."/>
        </authorList>
    </citation>
    <scope>NUCLEOTIDE SEQUENCE [LARGE SCALE GENOMIC DNA]</scope>
    <source>
        <strain evidence="1">66</strain>
    </source>
</reference>
<dbReference type="EMBL" id="VOGW01000043">
    <property type="protein sequence ID" value="TWV55417.1"/>
    <property type="molecule type" value="Genomic_DNA"/>
</dbReference>
<comment type="caution">
    <text evidence="1">The sequence shown here is derived from an EMBL/GenBank/DDBJ whole genome shotgun (WGS) entry which is preliminary data.</text>
</comment>
<dbReference type="Proteomes" id="UP000320481">
    <property type="component" value="Unassembled WGS sequence"/>
</dbReference>
<sequence>MDWAALEAAHAEEPLPYWQDVVRLDGVPEDVRLRHAALLPEPDPDGLSGSARLTRERARHGLGGQYHCAPSTQLDGLLAAGLLDGADLVRLAAPAAWLLSYLGSAARRTDAPPEAADARTLLADLVRSRLGTDRAAWHRVAERLTGLDPEWDPVSTVEALLAG</sequence>
<evidence type="ECO:0000313" key="1">
    <source>
        <dbReference type="EMBL" id="TWV55417.1"/>
    </source>
</evidence>
<evidence type="ECO:0000313" key="2">
    <source>
        <dbReference type="Proteomes" id="UP000320481"/>
    </source>
</evidence>
<name>A0A5C6JXB2_9ACTN</name>
<protein>
    <submittedName>
        <fullName evidence="1">Uncharacterized protein</fullName>
    </submittedName>
</protein>
<dbReference type="RefSeq" id="WP_146464411.1">
    <property type="nucleotide sequence ID" value="NZ_VOGW01000043.1"/>
</dbReference>
<organism evidence="1 2">
    <name type="scientific">Streptomyces misionensis</name>
    <dbReference type="NCBI Taxonomy" id="67331"/>
    <lineage>
        <taxon>Bacteria</taxon>
        <taxon>Bacillati</taxon>
        <taxon>Actinomycetota</taxon>
        <taxon>Actinomycetes</taxon>
        <taxon>Kitasatosporales</taxon>
        <taxon>Streptomycetaceae</taxon>
        <taxon>Streptomyces</taxon>
    </lineage>
</organism>
<proteinExistence type="predicted"/>
<dbReference type="AlphaFoldDB" id="A0A5C6JXB2"/>
<keyword evidence="2" id="KW-1185">Reference proteome</keyword>